<comment type="caution">
    <text evidence="3">The sequence shown here is derived from an EMBL/GenBank/DDBJ whole genome shotgun (WGS) entry which is preliminary data.</text>
</comment>
<evidence type="ECO:0000313" key="3">
    <source>
        <dbReference type="EMBL" id="KAE8979891.1"/>
    </source>
</evidence>
<dbReference type="Proteomes" id="UP000486351">
    <property type="component" value="Unassembled WGS sequence"/>
</dbReference>
<reference evidence="5 6" key="1">
    <citation type="submission" date="2018-09" db="EMBL/GenBank/DDBJ databases">
        <title>Genomic investigation of the strawberry pathogen Phytophthora fragariae indicates pathogenicity is determined by transcriptional variation in three key races.</title>
        <authorList>
            <person name="Adams T.M."/>
            <person name="Armitage A.D."/>
            <person name="Sobczyk M.K."/>
            <person name="Bates H.J."/>
            <person name="Dunwell J.M."/>
            <person name="Nellist C.F."/>
            <person name="Harrison R.J."/>
        </authorList>
    </citation>
    <scope>NUCLEOTIDE SEQUENCE [LARGE SCALE GENOMIC DNA]</scope>
    <source>
        <strain evidence="4 6">NOV-77</strain>
        <strain evidence="3 5">SCRP245</strain>
    </source>
</reference>
<dbReference type="EMBL" id="QXFY01002353">
    <property type="protein sequence ID" value="KAE9298785.1"/>
    <property type="molecule type" value="Genomic_DNA"/>
</dbReference>
<dbReference type="EMBL" id="QXFW01002307">
    <property type="protein sequence ID" value="KAE8979891.1"/>
    <property type="molecule type" value="Genomic_DNA"/>
</dbReference>
<evidence type="ECO:0000256" key="1">
    <source>
        <dbReference type="SAM" id="Coils"/>
    </source>
</evidence>
<keyword evidence="1" id="KW-0175">Coiled coil</keyword>
<gene>
    <name evidence="4" type="ORF">PF008_g23416</name>
    <name evidence="3" type="ORF">PF011_g22664</name>
</gene>
<evidence type="ECO:0000313" key="5">
    <source>
        <dbReference type="Proteomes" id="UP000460718"/>
    </source>
</evidence>
<protein>
    <submittedName>
        <fullName evidence="3">Uncharacterized protein</fullName>
    </submittedName>
</protein>
<dbReference type="Proteomes" id="UP000460718">
    <property type="component" value="Unassembled WGS sequence"/>
</dbReference>
<organism evidence="3 5">
    <name type="scientific">Phytophthora fragariae</name>
    <dbReference type="NCBI Taxonomy" id="53985"/>
    <lineage>
        <taxon>Eukaryota</taxon>
        <taxon>Sar</taxon>
        <taxon>Stramenopiles</taxon>
        <taxon>Oomycota</taxon>
        <taxon>Peronosporomycetes</taxon>
        <taxon>Peronosporales</taxon>
        <taxon>Peronosporaceae</taxon>
        <taxon>Phytophthora</taxon>
    </lineage>
</organism>
<feature type="compositionally biased region" description="Acidic residues" evidence="2">
    <location>
        <begin position="150"/>
        <end position="163"/>
    </location>
</feature>
<feature type="coiled-coil region" evidence="1">
    <location>
        <begin position="200"/>
        <end position="237"/>
    </location>
</feature>
<dbReference type="AlphaFoldDB" id="A0A6A3ID84"/>
<evidence type="ECO:0000313" key="6">
    <source>
        <dbReference type="Proteomes" id="UP000486351"/>
    </source>
</evidence>
<evidence type="ECO:0000256" key="2">
    <source>
        <dbReference type="SAM" id="MobiDB-lite"/>
    </source>
</evidence>
<name>A0A6A3ID84_9STRA</name>
<feature type="region of interest" description="Disordered" evidence="2">
    <location>
        <begin position="85"/>
        <end position="104"/>
    </location>
</feature>
<accession>A0A6A3ID84</accession>
<proteinExistence type="predicted"/>
<feature type="region of interest" description="Disordered" evidence="2">
    <location>
        <begin position="146"/>
        <end position="170"/>
    </location>
</feature>
<sequence length="248" mass="28103">MQTASTYDTMLQRENAALRAQVHDLTELLEAFDLSELHDVHLEAVRDRVFRREIAPDRELLQVYHVERQLQQQALYEALGGGATEKISNVSDNGKSREVPGQLETSSSVEVDVKALQQRVKVLEREVVGLQLHHELLSETTTWSSWSTVDSDDDQTAQVEDAESSSHPTRSAMLELDAHHRAEVDRLVEQEEQASFGEECEDATGTIREQQQQIVELENALATESAKNAELQQLSRRFHQMARKLSTM</sequence>
<feature type="coiled-coil region" evidence="1">
    <location>
        <begin position="106"/>
        <end position="133"/>
    </location>
</feature>
<evidence type="ECO:0000313" key="4">
    <source>
        <dbReference type="EMBL" id="KAE9298785.1"/>
    </source>
</evidence>